<protein>
    <submittedName>
        <fullName evidence="2">Uncharacterized protein</fullName>
    </submittedName>
</protein>
<gene>
    <name evidence="2" type="ORF">PMAYCL1PPCAC_22333</name>
</gene>
<organism evidence="2 3">
    <name type="scientific">Pristionchus mayeri</name>
    <dbReference type="NCBI Taxonomy" id="1317129"/>
    <lineage>
        <taxon>Eukaryota</taxon>
        <taxon>Metazoa</taxon>
        <taxon>Ecdysozoa</taxon>
        <taxon>Nematoda</taxon>
        <taxon>Chromadorea</taxon>
        <taxon>Rhabditida</taxon>
        <taxon>Rhabditina</taxon>
        <taxon>Diplogasteromorpha</taxon>
        <taxon>Diplogasteroidea</taxon>
        <taxon>Neodiplogasteridae</taxon>
        <taxon>Pristionchus</taxon>
    </lineage>
</organism>
<evidence type="ECO:0000313" key="2">
    <source>
        <dbReference type="EMBL" id="GMR52138.1"/>
    </source>
</evidence>
<dbReference type="GO" id="GO:0005789">
    <property type="term" value="C:endoplasmic reticulum membrane"/>
    <property type="evidence" value="ECO:0007669"/>
    <property type="project" value="TreeGrafter"/>
</dbReference>
<keyword evidence="1" id="KW-0472">Membrane</keyword>
<keyword evidence="1" id="KW-0812">Transmembrane</keyword>
<reference evidence="3" key="1">
    <citation type="submission" date="2022-10" db="EMBL/GenBank/DDBJ databases">
        <title>Genome assembly of Pristionchus species.</title>
        <authorList>
            <person name="Yoshida K."/>
            <person name="Sommer R.J."/>
        </authorList>
    </citation>
    <scope>NUCLEOTIDE SEQUENCE [LARGE SCALE GENOMIC DNA]</scope>
    <source>
        <strain evidence="3">RS5460</strain>
    </source>
</reference>
<sequence>LFSNVLSTLSFFISAITAYSCIISSFFTHADTIAELTIAYCPHVKSIIPPVSYTIATYAPQKQLWMLSLLLHFPARTLLMQMIPQMWSVLHWRFVFYAVTSVETLSLVMLSLFHVGTIPEYYVHFTCFGLWWSSTIIAMGIVVHLQRSTDHIHQD</sequence>
<keyword evidence="1" id="KW-1133">Transmembrane helix</keyword>
<dbReference type="EMBL" id="BTRK01000005">
    <property type="protein sequence ID" value="GMR52138.1"/>
    <property type="molecule type" value="Genomic_DNA"/>
</dbReference>
<dbReference type="GO" id="GO:0006506">
    <property type="term" value="P:GPI anchor biosynthetic process"/>
    <property type="evidence" value="ECO:0007669"/>
    <property type="project" value="TreeGrafter"/>
</dbReference>
<name>A0AAN5I4Q5_9BILA</name>
<dbReference type="PANTHER" id="PTHR12892">
    <property type="entry name" value="FGF RECEPTOR ACTIVATING PROTEIN 1"/>
    <property type="match status" value="1"/>
</dbReference>
<proteinExistence type="predicted"/>
<feature type="non-terminal residue" evidence="2">
    <location>
        <position position="155"/>
    </location>
</feature>
<dbReference type="AlphaFoldDB" id="A0AAN5I4Q5"/>
<feature type="transmembrane region" description="Helical" evidence="1">
    <location>
        <begin position="94"/>
        <end position="115"/>
    </location>
</feature>
<dbReference type="PANTHER" id="PTHR12892:SF15">
    <property type="entry name" value="POST-GPI ATTACHMENT TO PROTEINS FACTOR 2-LIKE"/>
    <property type="match status" value="1"/>
</dbReference>
<evidence type="ECO:0000256" key="1">
    <source>
        <dbReference type="SAM" id="Phobius"/>
    </source>
</evidence>
<dbReference type="Proteomes" id="UP001328107">
    <property type="component" value="Unassembled WGS sequence"/>
</dbReference>
<feature type="non-terminal residue" evidence="2">
    <location>
        <position position="1"/>
    </location>
</feature>
<feature type="transmembrane region" description="Helical" evidence="1">
    <location>
        <begin position="121"/>
        <end position="145"/>
    </location>
</feature>
<keyword evidence="3" id="KW-1185">Reference proteome</keyword>
<dbReference type="GO" id="GO:0000139">
    <property type="term" value="C:Golgi membrane"/>
    <property type="evidence" value="ECO:0007669"/>
    <property type="project" value="InterPro"/>
</dbReference>
<evidence type="ECO:0000313" key="3">
    <source>
        <dbReference type="Proteomes" id="UP001328107"/>
    </source>
</evidence>
<dbReference type="InterPro" id="IPR039545">
    <property type="entry name" value="PGAP2"/>
</dbReference>
<comment type="caution">
    <text evidence="2">The sequence shown here is derived from an EMBL/GenBank/DDBJ whole genome shotgun (WGS) entry which is preliminary data.</text>
</comment>
<accession>A0AAN5I4Q5</accession>